<gene>
    <name evidence="6" type="ORF">RI129_006789</name>
</gene>
<evidence type="ECO:0000259" key="5">
    <source>
        <dbReference type="Pfam" id="PF14382"/>
    </source>
</evidence>
<dbReference type="GO" id="GO:0003723">
    <property type="term" value="F:RNA binding"/>
    <property type="evidence" value="ECO:0007669"/>
    <property type="project" value="InterPro"/>
</dbReference>
<evidence type="ECO:0000313" key="7">
    <source>
        <dbReference type="Proteomes" id="UP001329430"/>
    </source>
</evidence>
<dbReference type="PANTHER" id="PTHR12686">
    <property type="entry name" value="3'-5' EXORIBONUCLEASE CSL4-RELATED"/>
    <property type="match status" value="1"/>
</dbReference>
<dbReference type="GO" id="GO:0006396">
    <property type="term" value="P:RNA processing"/>
    <property type="evidence" value="ECO:0007669"/>
    <property type="project" value="InterPro"/>
</dbReference>
<evidence type="ECO:0000256" key="3">
    <source>
        <dbReference type="ARBA" id="ARBA00022835"/>
    </source>
</evidence>
<dbReference type="InterPro" id="IPR039771">
    <property type="entry name" value="Csl4"/>
</dbReference>
<dbReference type="GO" id="GO:0005730">
    <property type="term" value="C:nucleolus"/>
    <property type="evidence" value="ECO:0007669"/>
    <property type="project" value="UniProtKB-SubCell"/>
</dbReference>
<evidence type="ECO:0000259" key="4">
    <source>
        <dbReference type="Pfam" id="PF10447"/>
    </source>
</evidence>
<proteinExistence type="predicted"/>
<dbReference type="AlphaFoldDB" id="A0AAN7VFV3"/>
<dbReference type="EMBL" id="JAVRBK010000004">
    <property type="protein sequence ID" value="KAK5645489.1"/>
    <property type="molecule type" value="Genomic_DNA"/>
</dbReference>
<reference evidence="6 7" key="1">
    <citation type="journal article" date="2024" name="Insects">
        <title>An Improved Chromosome-Level Genome Assembly of the Firefly Pyrocoelia pectoralis.</title>
        <authorList>
            <person name="Fu X."/>
            <person name="Meyer-Rochow V.B."/>
            <person name="Ballantyne L."/>
            <person name="Zhu X."/>
        </authorList>
    </citation>
    <scope>NUCLEOTIDE SEQUENCE [LARGE SCALE GENOMIC DNA]</scope>
    <source>
        <strain evidence="6">XCY_ONT2</strain>
    </source>
</reference>
<feature type="domain" description="Exosome complex component CSL4 C-terminal" evidence="4">
    <location>
        <begin position="95"/>
        <end position="133"/>
    </location>
</feature>
<name>A0AAN7VFV3_9COLE</name>
<dbReference type="InterPro" id="IPR019495">
    <property type="entry name" value="EXOSC1_C"/>
</dbReference>
<keyword evidence="7" id="KW-1185">Reference proteome</keyword>
<evidence type="ECO:0008006" key="8">
    <source>
        <dbReference type="Google" id="ProtNLM"/>
    </source>
</evidence>
<organism evidence="6 7">
    <name type="scientific">Pyrocoelia pectoralis</name>
    <dbReference type="NCBI Taxonomy" id="417401"/>
    <lineage>
        <taxon>Eukaryota</taxon>
        <taxon>Metazoa</taxon>
        <taxon>Ecdysozoa</taxon>
        <taxon>Arthropoda</taxon>
        <taxon>Hexapoda</taxon>
        <taxon>Insecta</taxon>
        <taxon>Pterygota</taxon>
        <taxon>Neoptera</taxon>
        <taxon>Endopterygota</taxon>
        <taxon>Coleoptera</taxon>
        <taxon>Polyphaga</taxon>
        <taxon>Elateriformia</taxon>
        <taxon>Elateroidea</taxon>
        <taxon>Lampyridae</taxon>
        <taxon>Lampyrinae</taxon>
        <taxon>Pyrocoelia</taxon>
    </lineage>
</organism>
<protein>
    <recommendedName>
        <fullName evidence="8">Exosome complex component CSL4</fullName>
    </recommendedName>
</protein>
<feature type="domain" description="Exosome complex component N-terminal" evidence="5">
    <location>
        <begin position="6"/>
        <end position="44"/>
    </location>
</feature>
<comment type="caution">
    <text evidence="6">The sequence shown here is derived from an EMBL/GenBank/DDBJ whole genome shotgun (WGS) entry which is preliminary data.</text>
</comment>
<dbReference type="Proteomes" id="UP001329430">
    <property type="component" value="Chromosome 4"/>
</dbReference>
<dbReference type="Gene3D" id="2.40.50.100">
    <property type="match status" value="1"/>
</dbReference>
<keyword evidence="3" id="KW-0271">Exosome</keyword>
<dbReference type="Pfam" id="PF14382">
    <property type="entry name" value="ECR1_N"/>
    <property type="match status" value="1"/>
</dbReference>
<evidence type="ECO:0000256" key="1">
    <source>
        <dbReference type="ARBA" id="ARBA00004604"/>
    </source>
</evidence>
<comment type="subcellular location">
    <subcellularLocation>
        <location evidence="1">Nucleus</location>
        <location evidence="1">Nucleolus</location>
    </subcellularLocation>
</comment>
<dbReference type="PANTHER" id="PTHR12686:SF8">
    <property type="entry name" value="EXOSOME COMPLEX COMPONENT CSL4"/>
    <property type="match status" value="1"/>
</dbReference>
<dbReference type="InterPro" id="IPR012340">
    <property type="entry name" value="NA-bd_OB-fold"/>
</dbReference>
<evidence type="ECO:0000313" key="6">
    <source>
        <dbReference type="EMBL" id="KAK5645489.1"/>
    </source>
</evidence>
<keyword evidence="2" id="KW-0963">Cytoplasm</keyword>
<dbReference type="Gene3D" id="2.40.50.140">
    <property type="entry name" value="Nucleic acid-binding proteins"/>
    <property type="match status" value="1"/>
</dbReference>
<dbReference type="SUPFAM" id="SSF50249">
    <property type="entry name" value="Nucleic acid-binding proteins"/>
    <property type="match status" value="1"/>
</dbReference>
<dbReference type="GO" id="GO:0000176">
    <property type="term" value="C:nuclear exosome (RNase complex)"/>
    <property type="evidence" value="ECO:0007669"/>
    <property type="project" value="TreeGrafter"/>
</dbReference>
<dbReference type="GO" id="GO:0005737">
    <property type="term" value="C:cytoplasm"/>
    <property type="evidence" value="ECO:0007669"/>
    <property type="project" value="TreeGrafter"/>
</dbReference>
<evidence type="ECO:0000256" key="2">
    <source>
        <dbReference type="ARBA" id="ARBA00022490"/>
    </source>
</evidence>
<dbReference type="InterPro" id="IPR025721">
    <property type="entry name" value="Exosome_cplx_N_dom"/>
</dbReference>
<accession>A0AAN7VFV3</accession>
<dbReference type="SUPFAM" id="SSF110324">
    <property type="entry name" value="Ribosomal L27 protein-like"/>
    <property type="match status" value="1"/>
</dbReference>
<dbReference type="Pfam" id="PF10447">
    <property type="entry name" value="EXOSC1"/>
    <property type="match status" value="1"/>
</dbReference>
<sequence>MTKPLICVPGQRLCILDKIHESGQGTYERQGYIYSSLAGIVDVVDKEGVKVVEVRSTGEQTLVPTQGDIVTAQVTILTQDFCKCVIKCIGNTVLSRTYRGMLRREDVCATDKDHVQIYKSYRPGDVILARVVSFSEFSFSKGNALTINSYQ</sequence>